<keyword evidence="3" id="KW-0472">Membrane</keyword>
<feature type="region of interest" description="Disordered" evidence="2">
    <location>
        <begin position="59"/>
        <end position="80"/>
    </location>
</feature>
<protein>
    <submittedName>
        <fullName evidence="5">Torsin-1A-like</fullName>
    </submittedName>
</protein>
<accession>A0AAV4FDK8</accession>
<dbReference type="Pfam" id="PF06309">
    <property type="entry name" value="Torsin"/>
    <property type="match status" value="1"/>
</dbReference>
<keyword evidence="3" id="KW-0812">Transmembrane</keyword>
<dbReference type="SUPFAM" id="SSF52540">
    <property type="entry name" value="P-loop containing nucleoside triphosphate hydrolases"/>
    <property type="match status" value="1"/>
</dbReference>
<dbReference type="Proteomes" id="UP000762676">
    <property type="component" value="Unassembled WGS sequence"/>
</dbReference>
<dbReference type="GO" id="GO:0005524">
    <property type="term" value="F:ATP binding"/>
    <property type="evidence" value="ECO:0007669"/>
    <property type="project" value="InterPro"/>
</dbReference>
<evidence type="ECO:0000256" key="3">
    <source>
        <dbReference type="SAM" id="Phobius"/>
    </source>
</evidence>
<dbReference type="InterPro" id="IPR027417">
    <property type="entry name" value="P-loop_NTPase"/>
</dbReference>
<keyword evidence="3" id="KW-1133">Transmembrane helix</keyword>
<dbReference type="InterPro" id="IPR010448">
    <property type="entry name" value="Torsin"/>
</dbReference>
<dbReference type="AlphaFoldDB" id="A0AAV4FDK8"/>
<feature type="compositionally biased region" description="Polar residues" evidence="2">
    <location>
        <begin position="59"/>
        <end position="71"/>
    </location>
</feature>
<dbReference type="GO" id="GO:0012505">
    <property type="term" value="C:endomembrane system"/>
    <property type="evidence" value="ECO:0007669"/>
    <property type="project" value="UniProtKB-ARBA"/>
</dbReference>
<evidence type="ECO:0000259" key="4">
    <source>
        <dbReference type="Pfam" id="PF21376"/>
    </source>
</evidence>
<evidence type="ECO:0000313" key="6">
    <source>
        <dbReference type="Proteomes" id="UP000762676"/>
    </source>
</evidence>
<dbReference type="Pfam" id="PF21376">
    <property type="entry name" value="TOR1A_C"/>
    <property type="match status" value="1"/>
</dbReference>
<comment type="caution">
    <text evidence="5">The sequence shown here is derived from an EMBL/GenBank/DDBJ whole genome shotgun (WGS) entry which is preliminary data.</text>
</comment>
<reference evidence="5 6" key="1">
    <citation type="journal article" date="2021" name="Elife">
        <title>Chloroplast acquisition without the gene transfer in kleptoplastic sea slugs, Plakobranchus ocellatus.</title>
        <authorList>
            <person name="Maeda T."/>
            <person name="Takahashi S."/>
            <person name="Yoshida T."/>
            <person name="Shimamura S."/>
            <person name="Takaki Y."/>
            <person name="Nagai Y."/>
            <person name="Toyoda A."/>
            <person name="Suzuki Y."/>
            <person name="Arimoto A."/>
            <person name="Ishii H."/>
            <person name="Satoh N."/>
            <person name="Nishiyama T."/>
            <person name="Hasebe M."/>
            <person name="Maruyama T."/>
            <person name="Minagawa J."/>
            <person name="Obokata J."/>
            <person name="Shigenobu S."/>
        </authorList>
    </citation>
    <scope>NUCLEOTIDE SEQUENCE [LARGE SCALE GENOMIC DNA]</scope>
</reference>
<organism evidence="5 6">
    <name type="scientific">Elysia marginata</name>
    <dbReference type="NCBI Taxonomy" id="1093978"/>
    <lineage>
        <taxon>Eukaryota</taxon>
        <taxon>Metazoa</taxon>
        <taxon>Spiralia</taxon>
        <taxon>Lophotrochozoa</taxon>
        <taxon>Mollusca</taxon>
        <taxon>Gastropoda</taxon>
        <taxon>Heterobranchia</taxon>
        <taxon>Euthyneura</taxon>
        <taxon>Panpulmonata</taxon>
        <taxon>Sacoglossa</taxon>
        <taxon>Placobranchoidea</taxon>
        <taxon>Plakobranchidae</taxon>
        <taxon>Elysia</taxon>
    </lineage>
</organism>
<dbReference type="GO" id="GO:0005737">
    <property type="term" value="C:cytoplasm"/>
    <property type="evidence" value="ECO:0007669"/>
    <property type="project" value="UniProtKB-ARBA"/>
</dbReference>
<evidence type="ECO:0000313" key="5">
    <source>
        <dbReference type="EMBL" id="GFR71368.1"/>
    </source>
</evidence>
<dbReference type="PANTHER" id="PTHR10760">
    <property type="entry name" value="TORSIN"/>
    <property type="match status" value="1"/>
</dbReference>
<dbReference type="InterPro" id="IPR049337">
    <property type="entry name" value="TOR1A_C"/>
</dbReference>
<evidence type="ECO:0000256" key="2">
    <source>
        <dbReference type="SAM" id="MobiDB-lite"/>
    </source>
</evidence>
<comment type="similarity">
    <text evidence="1">Belongs to the ClpA/ClpB family. Torsin subfamily.</text>
</comment>
<proteinExistence type="inferred from homology"/>
<name>A0AAV4FDK8_9GAST</name>
<sequence length="460" mass="51488">MEPMDFDVVEEKHQSSLSPNVSYMEVDTSPSKNSYDWQAASEGWEDYSAVHALVSSIRSAHQDSPSSSNTAAKPVKKLPKTGYGIPDDETMFSHFPEKGCKRSSASLVHRKSSKFAQTERKEPCTFKSDVKKRTCVQSCCNVMLNAVKVMALCGILLLAIAYVLNLRREKCRLSRQFDSKALKTDLETLVFGQHFGSEIIPYEMELYFKKLKKTDPSSTEDGYGISKAEKCKPLVLSFHGWTGVGKNFISKIISNSFPGSVVNHIVIPLHFPHEALEHRYGQIIQDWLVTNNTACTVNIVVIDEMDKAFSPVTEGIIAGIKSLSQPCHVAAPTIILLLSNSYATDINRLFLELVTESKNREKLPLTPFQTLFSESVNDSWNSMFNRNGLIDAYVPFLPLEREHVLQCIKRDLVSKRFSTDSEAVGKIMNELTFKTLAGLEISITGCKRVADKVDYVMLGF</sequence>
<dbReference type="EMBL" id="BMAT01000694">
    <property type="protein sequence ID" value="GFR71368.1"/>
    <property type="molecule type" value="Genomic_DNA"/>
</dbReference>
<dbReference type="PANTHER" id="PTHR10760:SF2">
    <property type="entry name" value="LD13476P-RELATED"/>
    <property type="match status" value="1"/>
</dbReference>
<feature type="region of interest" description="Disordered" evidence="2">
    <location>
        <begin position="1"/>
        <end position="32"/>
    </location>
</feature>
<feature type="transmembrane region" description="Helical" evidence="3">
    <location>
        <begin position="142"/>
        <end position="164"/>
    </location>
</feature>
<dbReference type="GO" id="GO:0016887">
    <property type="term" value="F:ATP hydrolysis activity"/>
    <property type="evidence" value="ECO:0007669"/>
    <property type="project" value="InterPro"/>
</dbReference>
<feature type="domain" description="Torsin-1A C-terminal" evidence="4">
    <location>
        <begin position="399"/>
        <end position="455"/>
    </location>
</feature>
<keyword evidence="6" id="KW-1185">Reference proteome</keyword>
<evidence type="ECO:0000256" key="1">
    <source>
        <dbReference type="ARBA" id="ARBA00006235"/>
    </source>
</evidence>
<gene>
    <name evidence="5" type="ORF">ElyMa_000352000</name>
</gene>